<dbReference type="Gene3D" id="2.70.98.10">
    <property type="match status" value="1"/>
</dbReference>
<dbReference type="CDD" id="cd09020">
    <property type="entry name" value="D-hex-6-P-epi_like"/>
    <property type="match status" value="1"/>
</dbReference>
<proteinExistence type="inferred from homology"/>
<dbReference type="PIRSF" id="PIRSF016020">
    <property type="entry name" value="PHexose_mutarotase"/>
    <property type="match status" value="1"/>
</dbReference>
<dbReference type="SUPFAM" id="SSF74650">
    <property type="entry name" value="Galactose mutarotase-like"/>
    <property type="match status" value="1"/>
</dbReference>
<dbReference type="PANTHER" id="PTHR11122">
    <property type="entry name" value="APOSPORY-ASSOCIATED PROTEIN C-RELATED"/>
    <property type="match status" value="1"/>
</dbReference>
<gene>
    <name evidence="6" type="ORF">FXN65_27405</name>
</gene>
<dbReference type="InterPro" id="IPR014718">
    <property type="entry name" value="GH-type_carb-bd"/>
</dbReference>
<dbReference type="Proteomes" id="UP000327179">
    <property type="component" value="Chromosome"/>
</dbReference>
<dbReference type="InterPro" id="IPR011013">
    <property type="entry name" value="Gal_mutarotase_sf_dom"/>
</dbReference>
<evidence type="ECO:0000256" key="3">
    <source>
        <dbReference type="ARBA" id="ARBA00023235"/>
    </source>
</evidence>
<evidence type="ECO:0000313" key="6">
    <source>
        <dbReference type="EMBL" id="QEY65611.1"/>
    </source>
</evidence>
<dbReference type="EMBL" id="CP043311">
    <property type="protein sequence ID" value="QEY65611.1"/>
    <property type="molecule type" value="Genomic_DNA"/>
</dbReference>
<evidence type="ECO:0000256" key="2">
    <source>
        <dbReference type="ARBA" id="ARBA00005866"/>
    </source>
</evidence>
<feature type="active site" evidence="5">
    <location>
        <position position="274"/>
    </location>
</feature>
<keyword evidence="3 4" id="KW-0413">Isomerase</keyword>
<accession>A0A5J6QW89</accession>
<dbReference type="KEGG" id="plal:FXN65_27405"/>
<organism evidence="6 7">
    <name type="scientific">Metapseudomonas lalkuanensis</name>
    <dbReference type="NCBI Taxonomy" id="2604832"/>
    <lineage>
        <taxon>Bacteria</taxon>
        <taxon>Pseudomonadati</taxon>
        <taxon>Pseudomonadota</taxon>
        <taxon>Gammaproteobacteria</taxon>
        <taxon>Pseudomonadales</taxon>
        <taxon>Pseudomonadaceae</taxon>
        <taxon>Metapseudomonas</taxon>
    </lineage>
</organism>
<dbReference type="AlphaFoldDB" id="A0A5J6QW89"/>
<sequence length="302" mass="34253">MYDETLPTVEQLEVDELVCWRVHTRHGELLMTQQGAQVLSYQPHGEEPVIWLSGQAAYQKGKAVRGGVPVCWPWFGDLRRNPAEIQGMHQGGPICPAHGLVRERDWTLLGIDSEGPAVRLDFALDTASEPLPGWPHAAELKLSILMDEQLRLTLSTRNTGDRPLAISQALHSYFAVSDIQGVEVEGLDDCRYIETLEDWQERKQKGPVSFRGETDRIYLETPRRMAIVDRAWKRRILLEADGSASAVVWNPWIDKSRRLSQFAEDAWKGMLCIETARVMDDFLVLRPGEEQRMVLNISSTPL</sequence>
<dbReference type="InterPro" id="IPR008183">
    <property type="entry name" value="Aldose_1/G6P_1-epimerase"/>
</dbReference>
<evidence type="ECO:0000256" key="1">
    <source>
        <dbReference type="ARBA" id="ARBA00001096"/>
    </source>
</evidence>
<dbReference type="GO" id="GO:0005975">
    <property type="term" value="P:carbohydrate metabolic process"/>
    <property type="evidence" value="ECO:0007669"/>
    <property type="project" value="InterPro"/>
</dbReference>
<evidence type="ECO:0000256" key="4">
    <source>
        <dbReference type="PIRNR" id="PIRNR016020"/>
    </source>
</evidence>
<evidence type="ECO:0000313" key="7">
    <source>
        <dbReference type="Proteomes" id="UP000327179"/>
    </source>
</evidence>
<name>A0A5J6QW89_9GAMM</name>
<dbReference type="EC" id="5.1.3.15" evidence="4"/>
<comment type="catalytic activity">
    <reaction evidence="1">
        <text>alpha-D-glucose 6-phosphate = beta-D-glucose 6-phosphate</text>
        <dbReference type="Rhea" id="RHEA:16249"/>
        <dbReference type="ChEBI" id="CHEBI:58225"/>
        <dbReference type="ChEBI" id="CHEBI:58247"/>
        <dbReference type="EC" id="5.1.3.15"/>
    </reaction>
</comment>
<dbReference type="Pfam" id="PF01263">
    <property type="entry name" value="Aldose_epim"/>
    <property type="match status" value="1"/>
</dbReference>
<dbReference type="PANTHER" id="PTHR11122:SF13">
    <property type="entry name" value="GLUCOSE-6-PHOSPHATE 1-EPIMERASE"/>
    <property type="match status" value="1"/>
</dbReference>
<keyword evidence="7" id="KW-1185">Reference proteome</keyword>
<feature type="active site" evidence="5">
    <location>
        <position position="171"/>
    </location>
</feature>
<dbReference type="InterPro" id="IPR025532">
    <property type="entry name" value="G6P_1-epimerase"/>
</dbReference>
<reference evidence="6 7" key="1">
    <citation type="submission" date="2019-08" db="EMBL/GenBank/DDBJ databases">
        <title>Whole-genome Sequencing of e-waste polymer degrading bacterium Pseudomonas sp. strain PE08.</title>
        <authorList>
            <person name="Kirdat K."/>
            <person name="Debbarma P."/>
            <person name="Narawade N."/>
            <person name="Suyal D."/>
            <person name="Thorat V."/>
            <person name="Shouche Y."/>
            <person name="Goel R."/>
            <person name="Yadav A."/>
        </authorList>
    </citation>
    <scope>NUCLEOTIDE SEQUENCE [LARGE SCALE GENOMIC DNA]</scope>
    <source>
        <strain evidence="6 7">PE08</strain>
    </source>
</reference>
<dbReference type="GO" id="GO:0030246">
    <property type="term" value="F:carbohydrate binding"/>
    <property type="evidence" value="ECO:0007669"/>
    <property type="project" value="UniProtKB-UniRule"/>
</dbReference>
<evidence type="ECO:0000256" key="5">
    <source>
        <dbReference type="PIRSR" id="PIRSR016020-1"/>
    </source>
</evidence>
<dbReference type="GO" id="GO:0047938">
    <property type="term" value="F:glucose-6-phosphate 1-epimerase activity"/>
    <property type="evidence" value="ECO:0007669"/>
    <property type="project" value="UniProtKB-UniRule"/>
</dbReference>
<protein>
    <recommendedName>
        <fullName evidence="4">Putative glucose-6-phosphate 1-epimerase</fullName>
        <ecNumber evidence="4">5.1.3.15</ecNumber>
    </recommendedName>
</protein>
<comment type="similarity">
    <text evidence="2 4">Belongs to the glucose-6-phosphate 1-epimerase family.</text>
</comment>
<dbReference type="RefSeq" id="WP_151138471.1">
    <property type="nucleotide sequence ID" value="NZ_CP043311.1"/>
</dbReference>